<organism evidence="3 4">
    <name type="scientific">Cucurbita moschata</name>
    <name type="common">Winter crookneck squash</name>
    <name type="synonym">Cucurbita pepo var. moschata</name>
    <dbReference type="NCBI Taxonomy" id="3662"/>
    <lineage>
        <taxon>Eukaryota</taxon>
        <taxon>Viridiplantae</taxon>
        <taxon>Streptophyta</taxon>
        <taxon>Embryophyta</taxon>
        <taxon>Tracheophyta</taxon>
        <taxon>Spermatophyta</taxon>
        <taxon>Magnoliopsida</taxon>
        <taxon>eudicotyledons</taxon>
        <taxon>Gunneridae</taxon>
        <taxon>Pentapetalae</taxon>
        <taxon>rosids</taxon>
        <taxon>fabids</taxon>
        <taxon>Cucurbitales</taxon>
        <taxon>Cucurbitaceae</taxon>
        <taxon>Cucurbiteae</taxon>
        <taxon>Cucurbita</taxon>
    </lineage>
</organism>
<dbReference type="Pfam" id="PF00407">
    <property type="entry name" value="Bet_v_1"/>
    <property type="match status" value="1"/>
</dbReference>
<reference evidence="4" key="1">
    <citation type="submission" date="2025-08" db="UniProtKB">
        <authorList>
            <consortium name="RefSeq"/>
        </authorList>
    </citation>
    <scope>IDENTIFICATION</scope>
    <source>
        <tissue evidence="4">Young leaves</tissue>
    </source>
</reference>
<dbReference type="KEGG" id="cmos:111442063"/>
<dbReference type="PANTHER" id="PTHR31338:SF16">
    <property type="entry name" value="POLYKETIDE CYCLASE_DEHYDRASE AND LIPID TRANSPORT SUPERFAMILY PROTEIN"/>
    <property type="match status" value="1"/>
</dbReference>
<evidence type="ECO:0000256" key="1">
    <source>
        <dbReference type="ARBA" id="ARBA00038242"/>
    </source>
</evidence>
<name>A0A6J1F9L7_CUCMO</name>
<gene>
    <name evidence="4" type="primary">LOC111442063</name>
</gene>
<dbReference type="AlphaFoldDB" id="A0A6J1F9L7"/>
<dbReference type="SUPFAM" id="SSF55961">
    <property type="entry name" value="Bet v1-like"/>
    <property type="match status" value="1"/>
</dbReference>
<feature type="domain" description="Bet v I/Major latex protein" evidence="2">
    <location>
        <begin position="2"/>
        <end position="151"/>
    </location>
</feature>
<evidence type="ECO:0000313" key="3">
    <source>
        <dbReference type="Proteomes" id="UP000504609"/>
    </source>
</evidence>
<keyword evidence="3" id="KW-1185">Reference proteome</keyword>
<comment type="similarity">
    <text evidence="1">Belongs to the MLP family.</text>
</comment>
<dbReference type="GeneID" id="111442063"/>
<dbReference type="SMR" id="A0A6J1F9L7"/>
<evidence type="ECO:0000313" key="4">
    <source>
        <dbReference type="RefSeq" id="XP_022935090.1"/>
    </source>
</evidence>
<protein>
    <submittedName>
        <fullName evidence="4">Kirola-like</fullName>
    </submittedName>
</protein>
<dbReference type="SMART" id="SM01037">
    <property type="entry name" value="Bet_v_1"/>
    <property type="match status" value="1"/>
</dbReference>
<dbReference type="GO" id="GO:0006952">
    <property type="term" value="P:defense response"/>
    <property type="evidence" value="ECO:0007669"/>
    <property type="project" value="InterPro"/>
</dbReference>
<evidence type="ECO:0000259" key="2">
    <source>
        <dbReference type="SMART" id="SM01037"/>
    </source>
</evidence>
<dbReference type="Proteomes" id="UP000504609">
    <property type="component" value="Unplaced"/>
</dbReference>
<dbReference type="InterPro" id="IPR052006">
    <property type="entry name" value="MLP-like"/>
</dbReference>
<sequence length="152" mass="17359">MAQISNISHQLQLKCTGEQFYEFYRNKMDRLTQMFPKKLLGYKIVEGNGFAHGSVIHWKYKLGCILEAKQKLHMDDKNKAITLEFIEGDLFKEYEMIAVKGEVSDGGSNGISSVKWSVEYVKANEDVDPPHNYLQFALELAKGVDAYLCNNN</sequence>
<dbReference type="InterPro" id="IPR000916">
    <property type="entry name" value="Bet_v_I/MLP"/>
</dbReference>
<proteinExistence type="inferred from homology"/>
<accession>A0A6J1F9L7</accession>
<dbReference type="InterPro" id="IPR023393">
    <property type="entry name" value="START-like_dom_sf"/>
</dbReference>
<dbReference type="Gene3D" id="3.30.530.20">
    <property type="match status" value="1"/>
</dbReference>
<dbReference type="RefSeq" id="XP_022935090.1">
    <property type="nucleotide sequence ID" value="XM_023079322.1"/>
</dbReference>
<dbReference type="PANTHER" id="PTHR31338">
    <property type="entry name" value="POLYKETIDE CYCLASE/DEHYDRASE AND LIPID TRANSPORT SUPERFAMILY PROTEIN"/>
    <property type="match status" value="1"/>
</dbReference>